<name>A0A942E3V6_9HYPH</name>
<dbReference type="EMBL" id="JAGXTP010000001">
    <property type="protein sequence ID" value="MBS3847728.1"/>
    <property type="molecule type" value="Genomic_DNA"/>
</dbReference>
<sequence length="112" mass="12410">MSDPLPRLGRRAIHAHSRLAREVAALNYLLRVAKPAGTLGENGRRSLNDVMRAANKLYRHEPGLPSFRLINPINPLTNADIALMVTRLIVACQAFEQRYAHLTDAAPPPMHA</sequence>
<evidence type="ECO:0000313" key="1">
    <source>
        <dbReference type="EMBL" id="MBS3847728.1"/>
    </source>
</evidence>
<keyword evidence="2" id="KW-1185">Reference proteome</keyword>
<evidence type="ECO:0000313" key="2">
    <source>
        <dbReference type="Proteomes" id="UP000678281"/>
    </source>
</evidence>
<gene>
    <name evidence="1" type="ORF">KD146_03355</name>
</gene>
<dbReference type="Proteomes" id="UP000678281">
    <property type="component" value="Unassembled WGS sequence"/>
</dbReference>
<dbReference type="AlphaFoldDB" id="A0A942E3V6"/>
<dbReference type="RefSeq" id="WP_212657329.1">
    <property type="nucleotide sequence ID" value="NZ_JAGXTP010000001.1"/>
</dbReference>
<proteinExistence type="predicted"/>
<accession>A0A942E3V6</accession>
<organism evidence="1 2">
    <name type="scientific">Devosia litorisediminis</name>
    <dbReference type="NCBI Taxonomy" id="2829817"/>
    <lineage>
        <taxon>Bacteria</taxon>
        <taxon>Pseudomonadati</taxon>
        <taxon>Pseudomonadota</taxon>
        <taxon>Alphaproteobacteria</taxon>
        <taxon>Hyphomicrobiales</taxon>
        <taxon>Devosiaceae</taxon>
        <taxon>Devosia</taxon>
    </lineage>
</organism>
<comment type="caution">
    <text evidence="1">The sequence shown here is derived from an EMBL/GenBank/DDBJ whole genome shotgun (WGS) entry which is preliminary data.</text>
</comment>
<reference evidence="1" key="1">
    <citation type="submission" date="2021-04" db="EMBL/GenBank/DDBJ databases">
        <title>Devosia litorisediminis sp. nov., isolated from a sand dune.</title>
        <authorList>
            <person name="Park S."/>
            <person name="Yoon J.-H."/>
        </authorList>
    </citation>
    <scope>NUCLEOTIDE SEQUENCE</scope>
    <source>
        <strain evidence="1">BSSL-BM10</strain>
    </source>
</reference>
<protein>
    <submittedName>
        <fullName evidence="1">Uncharacterized protein</fullName>
    </submittedName>
</protein>